<proteinExistence type="predicted"/>
<evidence type="ECO:0000313" key="2">
    <source>
        <dbReference type="Proteomes" id="UP000245626"/>
    </source>
</evidence>
<protein>
    <submittedName>
        <fullName evidence="1">BRO1-domain-containing protein</fullName>
    </submittedName>
</protein>
<dbReference type="EMBL" id="KZ819776">
    <property type="protein sequence ID" value="PWN52458.1"/>
    <property type="molecule type" value="Genomic_DNA"/>
</dbReference>
<dbReference type="Proteomes" id="UP000245626">
    <property type="component" value="Unassembled WGS sequence"/>
</dbReference>
<gene>
    <name evidence="1" type="ORF">IE53DRAFT_340588</name>
</gene>
<evidence type="ECO:0000313" key="1">
    <source>
        <dbReference type="EMBL" id="PWN52458.1"/>
    </source>
</evidence>
<organism evidence="1 2">
    <name type="scientific">Violaceomyces palustris</name>
    <dbReference type="NCBI Taxonomy" id="1673888"/>
    <lineage>
        <taxon>Eukaryota</taxon>
        <taxon>Fungi</taxon>
        <taxon>Dikarya</taxon>
        <taxon>Basidiomycota</taxon>
        <taxon>Ustilaginomycotina</taxon>
        <taxon>Ustilaginomycetes</taxon>
        <taxon>Violaceomycetales</taxon>
        <taxon>Violaceomycetaceae</taxon>
        <taxon>Violaceomyces</taxon>
    </lineage>
</organism>
<sequence>MSDSHQSPLIAFPAKTTEEVDIGSAVKSLIINSYGEDPSNYAEQISALNRSRQDAVKGAGSDATARDLLYKWFHMLEMLELRFPELRVPFPWKDAFTQKPISQLSLAYEKASIIFNIAAVLSSLASSQSRLSGNPEGIKRSFSALRQAAGMLSYINDNFLHAPSTDMSRDVVKTLVGLMLAQASEVFYEKTVEEKKSNGLISKLASNAAASYSALVEDTKEFASKLVFDRLWLLLIQVKAKHFSSVTQYYRALADDASGSHGSCLVRLTLAESQAKEAQRLVGTFASYFASGGSSSHSTMPSDAGQAMTAIVAAHLSVCSERKATAVKDNDLIYHDILPSESALPAVEKLVAASPISIQDIFAAPEVQKVIGPDVFQKLVPLGVHESASMYSEEKAKVARSETERHELANGELQAALDYMGLPASLNKYRDVGREGADASAMDALTDPGAEVMRWAEEEAQGGGSRGADGLGMGIGGVEAALDRISSMSSAANSEIEAAQAALDDENRECERLRVKYGHRWTQEPSGLHTKALRTDLKENREALRAASSNDERIVETWRSIKPYIQLLVSGRERLEQAFAEALANGRDGAPDSLPKPNLIDVAEDEEKANEAEIANISRKVTEIDAQLTKLHKIKKERAEVLSNLKEKIQSDDISQLLILNRRSQSLEPALFAAELEKFKPHQNRIAVSIHHQKTILGEIAEAYKELSNSSLAKDVMRRWEEKEKARNGLISKLRKARDENAEVRAAVAKGLKFYSELGDLVKNIRQGVNRFVSERRTERERLLGELEWEDKLEQPHGRDAEGASFGGAQRPSADDLLNSFSSLSVGGQNQQNYKHQAAPPALGSHPQPLGRASGGSLSSPYAYPAQSAPPPVHPSFTPTRSEEHAPPFSAARPPATPQSPVSPYDNMFYSGPFADASSRQGQQPWMHPSSSHPDQKQHSQPPQPPPPPAPGAQQMQQAYHQPSSHQQQRNPSLPPPPPPFQAQFSGGEAAAGPPTSPQYHAAYPNPSPLGHATGITSPPPLSPPPQRLASASYQHPALPPPPPLPYQQLQQQYERPSNTQYTFPPPPPHNTQQYSLPQQSNVGTQQYWQSAAHPAQGGGQQLPPPPPPQPPRPQWSQMPPY</sequence>
<name>A0ACD0P2W8_9BASI</name>
<keyword evidence="2" id="KW-1185">Reference proteome</keyword>
<reference evidence="1 2" key="1">
    <citation type="journal article" date="2018" name="Mol. Biol. Evol.">
        <title>Broad Genomic Sampling Reveals a Smut Pathogenic Ancestry of the Fungal Clade Ustilaginomycotina.</title>
        <authorList>
            <person name="Kijpornyongpan T."/>
            <person name="Mondo S.J."/>
            <person name="Barry K."/>
            <person name="Sandor L."/>
            <person name="Lee J."/>
            <person name="Lipzen A."/>
            <person name="Pangilinan J."/>
            <person name="LaButti K."/>
            <person name="Hainaut M."/>
            <person name="Henrissat B."/>
            <person name="Grigoriev I.V."/>
            <person name="Spatafora J.W."/>
            <person name="Aime M.C."/>
        </authorList>
    </citation>
    <scope>NUCLEOTIDE SEQUENCE [LARGE SCALE GENOMIC DNA]</scope>
    <source>
        <strain evidence="1 2">SA 807</strain>
    </source>
</reference>
<accession>A0ACD0P2W8</accession>